<keyword evidence="1" id="KW-0808">Transferase</keyword>
<dbReference type="Proteomes" id="UP000183104">
    <property type="component" value="Unassembled WGS sequence"/>
</dbReference>
<dbReference type="GO" id="GO:0016740">
    <property type="term" value="F:transferase activity"/>
    <property type="evidence" value="ECO:0007669"/>
    <property type="project" value="UniProtKB-KW"/>
</dbReference>
<organism evidence="1 2">
    <name type="scientific">Thiohalorhabdus denitrificans</name>
    <dbReference type="NCBI Taxonomy" id="381306"/>
    <lineage>
        <taxon>Bacteria</taxon>
        <taxon>Pseudomonadati</taxon>
        <taxon>Pseudomonadota</taxon>
        <taxon>Gammaproteobacteria</taxon>
        <taxon>Thiohalorhabdales</taxon>
        <taxon>Thiohalorhabdaceae</taxon>
        <taxon>Thiohalorhabdus</taxon>
    </lineage>
</organism>
<protein>
    <submittedName>
        <fullName evidence="1">Sulfotransferase family protein</fullName>
    </submittedName>
</protein>
<dbReference type="Gene3D" id="3.40.50.300">
    <property type="entry name" value="P-loop containing nucleotide triphosphate hydrolases"/>
    <property type="match status" value="1"/>
</dbReference>
<dbReference type="OrthoDB" id="9179784at2"/>
<evidence type="ECO:0000313" key="1">
    <source>
        <dbReference type="EMBL" id="SCX76465.1"/>
    </source>
</evidence>
<dbReference type="AlphaFoldDB" id="A0A1G5AF22"/>
<dbReference type="InterPro" id="IPR027417">
    <property type="entry name" value="P-loop_NTPase"/>
</dbReference>
<dbReference type="EMBL" id="FMUN01000001">
    <property type="protein sequence ID" value="SCX76465.1"/>
    <property type="molecule type" value="Genomic_DNA"/>
</dbReference>
<evidence type="ECO:0000313" key="2">
    <source>
        <dbReference type="Proteomes" id="UP000183104"/>
    </source>
</evidence>
<reference evidence="2" key="1">
    <citation type="submission" date="2016-10" db="EMBL/GenBank/DDBJ databases">
        <authorList>
            <person name="Varghese N."/>
        </authorList>
    </citation>
    <scope>NUCLEOTIDE SEQUENCE [LARGE SCALE GENOMIC DNA]</scope>
    <source>
        <strain evidence="2">HL 19</strain>
    </source>
</reference>
<proteinExistence type="predicted"/>
<dbReference type="RefSeq" id="WP_074471174.1">
    <property type="nucleotide sequence ID" value="NZ_FMUN01000001.1"/>
</dbReference>
<dbReference type="Pfam" id="PF13469">
    <property type="entry name" value="Sulfotransfer_3"/>
    <property type="match status" value="1"/>
</dbReference>
<dbReference type="SUPFAM" id="SSF52540">
    <property type="entry name" value="P-loop containing nucleoside triphosphate hydrolases"/>
    <property type="match status" value="1"/>
</dbReference>
<sequence length="289" mass="33278">MTIPKSSQPIIILGMHRSGTTMVAEALRKLGLFLGSHRDRNCEAWFFVRANSWVLRQARSHWTQPLPIFQLLDNPKLFALIRDQLKHFLHSPRYAQYLVPLGLWGYGHHPPQRIWGWKDPRNTLTLPLWLSIFPHARIVHIRRHGVDVAQSLYSRHNKSLAKTQNKLNKKKLFNKLGFLPNNLGNNPRCSSLEGAFSLWEEYLEAASTNLASNSLDVLDMEFESILQSPFKSLEKLSHFSGIKPSSTDLNRVAQDFEASRAFAFRTSPQLQEFGNQVDNRLRLYGYSAF</sequence>
<name>A0A1G5AF22_9GAMM</name>
<keyword evidence="2" id="KW-1185">Reference proteome</keyword>
<accession>A0A1G5AF22</accession>
<gene>
    <name evidence="1" type="ORF">SAMN05661077_0311</name>
</gene>